<dbReference type="PANTHER" id="PTHR19308">
    <property type="entry name" value="PHOSPHATIDYLCHOLINE TRANSFER PROTEIN"/>
    <property type="match status" value="1"/>
</dbReference>
<evidence type="ECO:0000313" key="3">
    <source>
        <dbReference type="EMBL" id="ALP52055.1"/>
    </source>
</evidence>
<keyword evidence="4" id="KW-1185">Reference proteome</keyword>
<dbReference type="PIRSF" id="PIRSF039033">
    <property type="entry name" value="START_dom"/>
    <property type="match status" value="1"/>
</dbReference>
<evidence type="ECO:0000259" key="2">
    <source>
        <dbReference type="PROSITE" id="PS50848"/>
    </source>
</evidence>
<dbReference type="InterPro" id="IPR028347">
    <property type="entry name" value="START_dom_prot"/>
</dbReference>
<name>A0A0S2TA76_9GAMM</name>
<dbReference type="SUPFAM" id="SSF55961">
    <property type="entry name" value="Bet v1-like"/>
    <property type="match status" value="1"/>
</dbReference>
<protein>
    <recommendedName>
        <fullName evidence="2">START domain-containing protein</fullName>
    </recommendedName>
</protein>
<dbReference type="GO" id="GO:0008289">
    <property type="term" value="F:lipid binding"/>
    <property type="evidence" value="ECO:0007669"/>
    <property type="project" value="InterPro"/>
</dbReference>
<dbReference type="PROSITE" id="PS50848">
    <property type="entry name" value="START"/>
    <property type="match status" value="1"/>
</dbReference>
<sequence>MMACNRLGAALLGGGAMLMFLVVALAADNNGGADWEEIKHADGIRVLSTDVAQDIVKVKAIAVLAASPQAVRAVIDAVAQQPAWVPYLTETRVLKNISPDEALLYSRFDAHWPARDRDFVYRSRVSRDAAGRIVYRLESYQSPLMPERDDYVRGILMEGLYIIEPKDKDSARVEFMFHADPRGRLPLWIVNIVQRRFPFQALLGLRERLGLNAAAP</sequence>
<accession>A0A0S2TA76</accession>
<dbReference type="Proteomes" id="UP000055136">
    <property type="component" value="Chromosome"/>
</dbReference>
<dbReference type="InterPro" id="IPR023393">
    <property type="entry name" value="START-like_dom_sf"/>
</dbReference>
<proteinExistence type="predicted"/>
<dbReference type="EMBL" id="CP013099">
    <property type="protein sequence ID" value="ALP52055.1"/>
    <property type="molecule type" value="Genomic_DNA"/>
</dbReference>
<feature type="chain" id="PRO_5006604874" description="START domain-containing protein" evidence="1">
    <location>
        <begin position="27"/>
        <end position="216"/>
    </location>
</feature>
<dbReference type="GO" id="GO:0005737">
    <property type="term" value="C:cytoplasm"/>
    <property type="evidence" value="ECO:0007669"/>
    <property type="project" value="UniProtKB-ARBA"/>
</dbReference>
<organism evidence="3 4">
    <name type="scientific">Candidatus Tenderia electrophaga</name>
    <dbReference type="NCBI Taxonomy" id="1748243"/>
    <lineage>
        <taxon>Bacteria</taxon>
        <taxon>Pseudomonadati</taxon>
        <taxon>Pseudomonadota</taxon>
        <taxon>Gammaproteobacteria</taxon>
        <taxon>Candidatus Tenderiales</taxon>
        <taxon>Candidatus Tenderiaceae</taxon>
        <taxon>Candidatus Tenderia</taxon>
    </lineage>
</organism>
<dbReference type="PANTHER" id="PTHR19308:SF14">
    <property type="entry name" value="START DOMAIN-CONTAINING PROTEIN"/>
    <property type="match status" value="1"/>
</dbReference>
<keyword evidence="1" id="KW-0732">Signal</keyword>
<dbReference type="InterPro" id="IPR002913">
    <property type="entry name" value="START_lipid-bd_dom"/>
</dbReference>
<dbReference type="Gene3D" id="3.30.530.20">
    <property type="match status" value="1"/>
</dbReference>
<dbReference type="Pfam" id="PF01852">
    <property type="entry name" value="START"/>
    <property type="match status" value="1"/>
</dbReference>
<dbReference type="KEGG" id="tee:Tel_02250"/>
<dbReference type="AlphaFoldDB" id="A0A0S2TA76"/>
<feature type="domain" description="START" evidence="2">
    <location>
        <begin position="35"/>
        <end position="191"/>
    </location>
</feature>
<feature type="signal peptide" evidence="1">
    <location>
        <begin position="1"/>
        <end position="26"/>
    </location>
</feature>
<gene>
    <name evidence="3" type="ORF">Tel_02250</name>
</gene>
<evidence type="ECO:0000256" key="1">
    <source>
        <dbReference type="SAM" id="SignalP"/>
    </source>
</evidence>
<dbReference type="STRING" id="1748243.Tel_02250"/>
<reference evidence="3" key="1">
    <citation type="submission" date="2015-10" db="EMBL/GenBank/DDBJ databases">
        <title>Description of Candidatus Tenderia electrophaga gen. nov, sp. nov., an Uncultivated Electroautotroph from a Biocathode Enrichment.</title>
        <authorList>
            <person name="Eddie B.J."/>
            <person name="Malanoski A.P."/>
            <person name="Wang Z."/>
            <person name="Hall R.J."/>
            <person name="Oh S.D."/>
            <person name="Heiner C."/>
            <person name="Lin B."/>
            <person name="Strycharz-Glaven S.M."/>
        </authorList>
    </citation>
    <scope>NUCLEOTIDE SEQUENCE [LARGE SCALE GENOMIC DNA]</scope>
    <source>
        <strain evidence="3">NRL1</strain>
    </source>
</reference>
<evidence type="ECO:0000313" key="4">
    <source>
        <dbReference type="Proteomes" id="UP000055136"/>
    </source>
</evidence>
<dbReference type="InterPro" id="IPR051213">
    <property type="entry name" value="START_lipid_transfer"/>
</dbReference>